<protein>
    <submittedName>
        <fullName evidence="1">Putative secreted protein</fullName>
    </submittedName>
</protein>
<organism evidence="1">
    <name type="scientific">Panstrongylus lignarius</name>
    <dbReference type="NCBI Taxonomy" id="156445"/>
    <lineage>
        <taxon>Eukaryota</taxon>
        <taxon>Metazoa</taxon>
        <taxon>Ecdysozoa</taxon>
        <taxon>Arthropoda</taxon>
        <taxon>Hexapoda</taxon>
        <taxon>Insecta</taxon>
        <taxon>Pterygota</taxon>
        <taxon>Neoptera</taxon>
        <taxon>Paraneoptera</taxon>
        <taxon>Hemiptera</taxon>
        <taxon>Heteroptera</taxon>
        <taxon>Panheteroptera</taxon>
        <taxon>Cimicomorpha</taxon>
        <taxon>Reduviidae</taxon>
        <taxon>Triatominae</taxon>
        <taxon>Panstrongylus</taxon>
    </lineage>
</organism>
<reference evidence="1" key="1">
    <citation type="journal article" date="2018" name="PLoS Negl. Trop. Dis.">
        <title>An insight into the salivary gland and fat body transcriptome of Panstrongylus lignarius (Hemiptera: Heteroptera), the main vector of Chagas disease in Peru.</title>
        <authorList>
            <person name="Nevoa J.C."/>
            <person name="Mendes M.T."/>
            <person name="da Silva M.V."/>
            <person name="Soares S.C."/>
            <person name="Oliveira C.J.F."/>
            <person name="Ribeiro J.M.C."/>
        </authorList>
    </citation>
    <scope>NUCLEOTIDE SEQUENCE</scope>
</reference>
<proteinExistence type="predicted"/>
<dbReference type="AlphaFoldDB" id="A0A224XVW7"/>
<name>A0A224XVW7_9HEMI</name>
<dbReference type="EMBL" id="GFTR01001092">
    <property type="protein sequence ID" value="JAW15334.1"/>
    <property type="molecule type" value="Transcribed_RNA"/>
</dbReference>
<sequence>MECCFYWFKNVAGTKTVTILFWLLRITLSLPTRFALNPTYDECLNFLPLSLSQSLPLKLPVLVTFNDLSSSPCKTSEIPRPCKFSG</sequence>
<evidence type="ECO:0000313" key="1">
    <source>
        <dbReference type="EMBL" id="JAW15334.1"/>
    </source>
</evidence>
<accession>A0A224XVW7</accession>